<protein>
    <submittedName>
        <fullName evidence="1">DUF3467 domain-containing protein</fullName>
    </submittedName>
</protein>
<keyword evidence="2" id="KW-1185">Reference proteome</keyword>
<organism evidence="1 2">
    <name type="scientific">Sphingobacterium populi</name>
    <dbReference type="NCBI Taxonomy" id="1812824"/>
    <lineage>
        <taxon>Bacteria</taxon>
        <taxon>Pseudomonadati</taxon>
        <taxon>Bacteroidota</taxon>
        <taxon>Sphingobacteriia</taxon>
        <taxon>Sphingobacteriales</taxon>
        <taxon>Sphingobacteriaceae</taxon>
        <taxon>Sphingobacterium</taxon>
    </lineage>
</organism>
<dbReference type="RefSeq" id="WP_066750568.1">
    <property type="nucleotide sequence ID" value="NZ_JBHUMB010000014.1"/>
</dbReference>
<dbReference type="Pfam" id="PF11950">
    <property type="entry name" value="DUF3467"/>
    <property type="match status" value="1"/>
</dbReference>
<dbReference type="EMBL" id="JBHUMB010000014">
    <property type="protein sequence ID" value="MFD2744028.1"/>
    <property type="molecule type" value="Genomic_DNA"/>
</dbReference>
<sequence>MNNNNPNNPNPEGQEINIELTEEVAEGIYSNLAIITHSNTEFVVDFVRIMPGVPKAKVKSRIVLTPEHAKRLLGALQDNVNRFEAQNGKIDSREVPIPLNFGGPTGQA</sequence>
<comment type="caution">
    <text evidence="1">The sequence shown here is derived from an EMBL/GenBank/DDBJ whole genome shotgun (WGS) entry which is preliminary data.</text>
</comment>
<reference evidence="2" key="1">
    <citation type="journal article" date="2019" name="Int. J. Syst. Evol. Microbiol.">
        <title>The Global Catalogue of Microorganisms (GCM) 10K type strain sequencing project: providing services to taxonomists for standard genome sequencing and annotation.</title>
        <authorList>
            <consortium name="The Broad Institute Genomics Platform"/>
            <consortium name="The Broad Institute Genome Sequencing Center for Infectious Disease"/>
            <person name="Wu L."/>
            <person name="Ma J."/>
        </authorList>
    </citation>
    <scope>NUCLEOTIDE SEQUENCE [LARGE SCALE GENOMIC DNA]</scope>
    <source>
        <strain evidence="2">KCTC 42247</strain>
    </source>
</reference>
<name>A0ABW5UDR3_9SPHI</name>
<gene>
    <name evidence="1" type="ORF">ACFSQ6_11560</name>
</gene>
<evidence type="ECO:0000313" key="1">
    <source>
        <dbReference type="EMBL" id="MFD2744028.1"/>
    </source>
</evidence>
<dbReference type="Proteomes" id="UP001597418">
    <property type="component" value="Unassembled WGS sequence"/>
</dbReference>
<accession>A0ABW5UDR3</accession>
<proteinExistence type="predicted"/>
<dbReference type="InterPro" id="IPR021857">
    <property type="entry name" value="DUF3467"/>
</dbReference>
<evidence type="ECO:0000313" key="2">
    <source>
        <dbReference type="Proteomes" id="UP001597418"/>
    </source>
</evidence>